<sequence>MSLVERKDEVRGVGKPEPPKCQFRVGRVRVGKRENKKRVRPKLQSCLCPLHHNFPSFQGEQPSISSNRHHAIFLFLMPVMLGLLQVEYQSKNVSPFDTHPINMWGFLAATCIYCVGLATNLELQNHPTTYSKIISRVILSSGALASITLASVLFPWLSGWLILCLWTILPVTLARHLLQHIYEWIKHITYNTVSVCCVRFKRFWECLALKKPDLPISII</sequence>
<dbReference type="Proteomes" id="UP001163603">
    <property type="component" value="Chromosome 1"/>
</dbReference>
<gene>
    <name evidence="1" type="ORF">Pint_00187</name>
</gene>
<evidence type="ECO:0000313" key="2">
    <source>
        <dbReference type="Proteomes" id="UP001163603"/>
    </source>
</evidence>
<keyword evidence="2" id="KW-1185">Reference proteome</keyword>
<accession>A0ACC0ZMH3</accession>
<reference evidence="2" key="1">
    <citation type="journal article" date="2023" name="G3 (Bethesda)">
        <title>Genome assembly and association tests identify interacting loci associated with vigor, precocity, and sex in interspecific pistachio rootstocks.</title>
        <authorList>
            <person name="Palmer W."/>
            <person name="Jacygrad E."/>
            <person name="Sagayaradj S."/>
            <person name="Cavanaugh K."/>
            <person name="Han R."/>
            <person name="Bertier L."/>
            <person name="Beede B."/>
            <person name="Kafkas S."/>
            <person name="Golino D."/>
            <person name="Preece J."/>
            <person name="Michelmore R."/>
        </authorList>
    </citation>
    <scope>NUCLEOTIDE SEQUENCE [LARGE SCALE GENOMIC DNA]</scope>
</reference>
<name>A0ACC0ZMH3_9ROSI</name>
<organism evidence="1 2">
    <name type="scientific">Pistacia integerrima</name>
    <dbReference type="NCBI Taxonomy" id="434235"/>
    <lineage>
        <taxon>Eukaryota</taxon>
        <taxon>Viridiplantae</taxon>
        <taxon>Streptophyta</taxon>
        <taxon>Embryophyta</taxon>
        <taxon>Tracheophyta</taxon>
        <taxon>Spermatophyta</taxon>
        <taxon>Magnoliopsida</taxon>
        <taxon>eudicotyledons</taxon>
        <taxon>Gunneridae</taxon>
        <taxon>Pentapetalae</taxon>
        <taxon>rosids</taxon>
        <taxon>malvids</taxon>
        <taxon>Sapindales</taxon>
        <taxon>Anacardiaceae</taxon>
        <taxon>Pistacia</taxon>
    </lineage>
</organism>
<protein>
    <submittedName>
        <fullName evidence="1">Uncharacterized protein</fullName>
    </submittedName>
</protein>
<dbReference type="EMBL" id="CM047736">
    <property type="protein sequence ID" value="KAJ0053993.1"/>
    <property type="molecule type" value="Genomic_DNA"/>
</dbReference>
<evidence type="ECO:0000313" key="1">
    <source>
        <dbReference type="EMBL" id="KAJ0053993.1"/>
    </source>
</evidence>
<comment type="caution">
    <text evidence="1">The sequence shown here is derived from an EMBL/GenBank/DDBJ whole genome shotgun (WGS) entry which is preliminary data.</text>
</comment>
<proteinExistence type="predicted"/>